<dbReference type="InterPro" id="IPR003961">
    <property type="entry name" value="FN3_dom"/>
</dbReference>
<feature type="chain" id="PRO_5045194419" description="Fibronectin type-III domain-containing protein" evidence="3">
    <location>
        <begin position="42"/>
        <end position="725"/>
    </location>
</feature>
<dbReference type="PROSITE" id="PS50853">
    <property type="entry name" value="FN3"/>
    <property type="match status" value="3"/>
</dbReference>
<keyword evidence="2" id="KW-0624">Polysaccharide degradation</keyword>
<keyword evidence="1" id="KW-0326">Glycosidase</keyword>
<sequence length="725" mass="72387">MIQVSKPRDRRAGPRRGLLGSAAVLTLTAGSLLVAQQPASAAVLASVTAVSALGPNETLIVTVTPDETNATDVNTSPAYIVNADGPDAGSSPDQSCQVNAKAGGPCTLTGLIAGTTYTITVDPQGATLVADATATGVMTPVLAPPTIGTPVATGKTGEVNVVWTGAANALSTVANYTATAYLGGVSTGKTCTSATNALSNSCKISGLTDGTEYTFKVVTNGANSVPNSAASSASVGATPGVGPEAPVDVVAATTSAGVPTVSWGASPTEGVTYAVAAFKEGVAIPGITCPVVAGSMAVTCGGTPVAPGFSYEFEVTATKDGLSSDPAKSGAIYILGTVNDPTDVTVTGGDGEATLTWVAPTSGTVAKYRAAAISSGGVVKFCITDQLTCKVTGLTNATVYTTGVMSMNANGTASAGAASTPTTVTPAVVPKPAPPVVTPPADDDVSATSATLAWTAAAPVGGAAVVYYVATATPSEPAQASSGALSCTAVAPAVTCTINGLAAGTAYDVTVVAYASPTAYSTAATTTITTKAAAPGTTGAMSGPIIANSDGLQQIFARGGDNNLYTSVQAADGTWGAWTNLSGLIFSDPVAIKNANGRITVFAIGGDHAIWSRLQNADGSFAWWTRLGNWMYANDIETAQNADGTVAVFIRGTDGNLYSNTQIDAADPSQWSGWTNLSGLIFSNPTAFTRADGIMEVFVVGGDGKVWHRVQSAPNSGTWNWWTHV</sequence>
<dbReference type="EMBL" id="BAAAQD010000002">
    <property type="protein sequence ID" value="GAA1504449.1"/>
    <property type="molecule type" value="Genomic_DNA"/>
</dbReference>
<dbReference type="PANTHER" id="PTHR47135">
    <property type="entry name" value="FIBRONECTIN TYPE III DOMAIN-CONTAINING PROTEIN 7"/>
    <property type="match status" value="1"/>
</dbReference>
<dbReference type="Proteomes" id="UP001501470">
    <property type="component" value="Unassembled WGS sequence"/>
</dbReference>
<gene>
    <name evidence="5" type="ORF">GCM10009827_017170</name>
</gene>
<dbReference type="InterPro" id="IPR058502">
    <property type="entry name" value="PLL-like_beta-prop"/>
</dbReference>
<evidence type="ECO:0000313" key="5">
    <source>
        <dbReference type="EMBL" id="GAA1504449.1"/>
    </source>
</evidence>
<dbReference type="Gene3D" id="2.60.40.10">
    <property type="entry name" value="Immunoglobulins"/>
    <property type="match status" value="3"/>
</dbReference>
<dbReference type="SMART" id="SM00060">
    <property type="entry name" value="FN3"/>
    <property type="match status" value="5"/>
</dbReference>
<keyword evidence="6" id="KW-1185">Reference proteome</keyword>
<keyword evidence="2" id="KW-0119">Carbohydrate metabolism</keyword>
<feature type="domain" description="Fibronectin type-III" evidence="4">
    <location>
        <begin position="337"/>
        <end position="432"/>
    </location>
</feature>
<proteinExistence type="predicted"/>
<feature type="domain" description="Fibronectin type-III" evidence="4">
    <location>
        <begin position="436"/>
        <end position="533"/>
    </location>
</feature>
<name>A0ABN1ZU59_9ACTN</name>
<dbReference type="SUPFAM" id="SSF89372">
    <property type="entry name" value="Fucose-specific lectin"/>
    <property type="match status" value="1"/>
</dbReference>
<accession>A0ABN1ZU59</accession>
<evidence type="ECO:0000259" key="4">
    <source>
        <dbReference type="PROSITE" id="PS50853"/>
    </source>
</evidence>
<comment type="caution">
    <text evidence="5">The sequence shown here is derived from an EMBL/GenBank/DDBJ whole genome shotgun (WGS) entry which is preliminary data.</text>
</comment>
<dbReference type="SUPFAM" id="SSF49265">
    <property type="entry name" value="Fibronectin type III"/>
    <property type="match status" value="3"/>
</dbReference>
<dbReference type="CDD" id="cd00063">
    <property type="entry name" value="FN3"/>
    <property type="match status" value="1"/>
</dbReference>
<keyword evidence="1" id="KW-0378">Hydrolase</keyword>
<feature type="domain" description="Fibronectin type-III" evidence="4">
    <location>
        <begin position="144"/>
        <end position="241"/>
    </location>
</feature>
<evidence type="ECO:0000256" key="2">
    <source>
        <dbReference type="ARBA" id="ARBA00023326"/>
    </source>
</evidence>
<dbReference type="Pfam" id="PF26607">
    <property type="entry name" value="DUF8189"/>
    <property type="match status" value="1"/>
</dbReference>
<organism evidence="5 6">
    <name type="scientific">Dactylosporangium maewongense</name>
    <dbReference type="NCBI Taxonomy" id="634393"/>
    <lineage>
        <taxon>Bacteria</taxon>
        <taxon>Bacillati</taxon>
        <taxon>Actinomycetota</taxon>
        <taxon>Actinomycetes</taxon>
        <taxon>Micromonosporales</taxon>
        <taxon>Micromonosporaceae</taxon>
        <taxon>Dactylosporangium</taxon>
    </lineage>
</organism>
<reference evidence="5 6" key="1">
    <citation type="journal article" date="2019" name="Int. J. Syst. Evol. Microbiol.">
        <title>The Global Catalogue of Microorganisms (GCM) 10K type strain sequencing project: providing services to taxonomists for standard genome sequencing and annotation.</title>
        <authorList>
            <consortium name="The Broad Institute Genomics Platform"/>
            <consortium name="The Broad Institute Genome Sequencing Center for Infectious Disease"/>
            <person name="Wu L."/>
            <person name="Ma J."/>
        </authorList>
    </citation>
    <scope>NUCLEOTIDE SEQUENCE [LARGE SCALE GENOMIC DNA]</scope>
    <source>
        <strain evidence="5 6">JCM 15933</strain>
    </source>
</reference>
<evidence type="ECO:0000256" key="3">
    <source>
        <dbReference type="SAM" id="SignalP"/>
    </source>
</evidence>
<feature type="signal peptide" evidence="3">
    <location>
        <begin position="1"/>
        <end position="41"/>
    </location>
</feature>
<dbReference type="InterPro" id="IPR013783">
    <property type="entry name" value="Ig-like_fold"/>
</dbReference>
<dbReference type="PANTHER" id="PTHR47135:SF1">
    <property type="entry name" value="FIBRONECTIN TYPE III DOMAIN-CONTAINING PROTEIN 7"/>
    <property type="match status" value="1"/>
</dbReference>
<protein>
    <recommendedName>
        <fullName evidence="4">Fibronectin type-III domain-containing protein</fullName>
    </recommendedName>
</protein>
<dbReference type="Pfam" id="PF00041">
    <property type="entry name" value="fn3"/>
    <property type="match status" value="1"/>
</dbReference>
<keyword evidence="3" id="KW-0732">Signal</keyword>
<evidence type="ECO:0000313" key="6">
    <source>
        <dbReference type="Proteomes" id="UP001501470"/>
    </source>
</evidence>
<dbReference type="InterPro" id="IPR036116">
    <property type="entry name" value="FN3_sf"/>
</dbReference>
<evidence type="ECO:0000256" key="1">
    <source>
        <dbReference type="ARBA" id="ARBA00023295"/>
    </source>
</evidence>